<feature type="chain" id="PRO_5039025031" evidence="1">
    <location>
        <begin position="26"/>
        <end position="175"/>
    </location>
</feature>
<feature type="signal peptide" evidence="1">
    <location>
        <begin position="1"/>
        <end position="25"/>
    </location>
</feature>
<organism evidence="2 3">
    <name type="scientific">[Clostridium] citroniae WAL-19142</name>
    <dbReference type="NCBI Taxonomy" id="742734"/>
    <lineage>
        <taxon>Bacteria</taxon>
        <taxon>Bacillati</taxon>
        <taxon>Bacillota</taxon>
        <taxon>Clostridia</taxon>
        <taxon>Lachnospirales</taxon>
        <taxon>Lachnospiraceae</taxon>
        <taxon>Enterocloster</taxon>
    </lineage>
</organism>
<evidence type="ECO:0000313" key="3">
    <source>
        <dbReference type="Proteomes" id="UP000037392"/>
    </source>
</evidence>
<keyword evidence="1" id="KW-0732">Signal</keyword>
<reference evidence="2 3" key="1">
    <citation type="submission" date="2011-04" db="EMBL/GenBank/DDBJ databases">
        <title>The Genome Sequence of Clostridium citroniae WAL-19142.</title>
        <authorList>
            <consortium name="The Broad Institute Genome Sequencing Platform"/>
            <person name="Earl A."/>
            <person name="Ward D."/>
            <person name="Feldgarden M."/>
            <person name="Gevers D."/>
            <person name="Warren Y.A."/>
            <person name="Tyrrell K.L."/>
            <person name="Citron D.M."/>
            <person name="Goldstein E.J."/>
            <person name="Daigneault M."/>
            <person name="Allen-Vercoe E."/>
            <person name="Young S.K."/>
            <person name="Zeng Q."/>
            <person name="Gargeya S."/>
            <person name="Fitzgerald M."/>
            <person name="Haas B."/>
            <person name="Abouelleil A."/>
            <person name="Alvarado L."/>
            <person name="Arachchi H.M."/>
            <person name="Berlin A."/>
            <person name="Brown A."/>
            <person name="Chapman S.B."/>
            <person name="Chen Z."/>
            <person name="Dunbar C."/>
            <person name="Freedman E."/>
            <person name="Gearin G."/>
            <person name="Gellesch M."/>
            <person name="Goldberg J."/>
            <person name="Griggs A."/>
            <person name="Gujja S."/>
            <person name="Heilman E.R."/>
            <person name="Heiman D."/>
            <person name="Howarth C."/>
            <person name="Larson L."/>
            <person name="Lui A."/>
            <person name="MacDonald P.J."/>
            <person name="Mehta T."/>
            <person name="Montmayeur A."/>
            <person name="Murphy C."/>
            <person name="Neiman D."/>
            <person name="Pearson M."/>
            <person name="Priest M."/>
            <person name="Roberts A."/>
            <person name="Saif S."/>
            <person name="Shea T."/>
            <person name="Shenoy N."/>
            <person name="Sisk P."/>
            <person name="Stolte C."/>
            <person name="Sykes S."/>
            <person name="White J."/>
            <person name="Yandava C."/>
            <person name="Wortman J."/>
            <person name="Nusbaum C."/>
            <person name="Birren B."/>
        </authorList>
    </citation>
    <scope>NUCLEOTIDE SEQUENCE [LARGE SCALE GENOMIC DNA]</scope>
    <source>
        <strain evidence="2 3">WAL-19142</strain>
    </source>
</reference>
<dbReference type="AlphaFoldDB" id="A0A0J9BYQ3"/>
<dbReference type="OrthoDB" id="1907623at2"/>
<dbReference type="Proteomes" id="UP000037392">
    <property type="component" value="Unassembled WGS sequence"/>
</dbReference>
<protein>
    <submittedName>
        <fullName evidence="2">Uncharacterized protein</fullName>
    </submittedName>
</protein>
<dbReference type="PATRIC" id="fig|742734.4.peg.3643"/>
<sequence length="175" mass="18646">MKIIKIMKRNMVCGLYITMAGMTMTACGQMTGAEVSAEIHTGELPQAGAGEEHVSGSDIRSYEDNFTVPKSDVSDFAKEIKAAVASKDLDTLASLASYPLYIGFKDGGISIDTAQELTALGRDRIFTPEMLESIEGADEEGMSPSMAGFSMTKEGIPNIVFGVSEGRLAVKGINY</sequence>
<dbReference type="RefSeq" id="WP_156200110.1">
    <property type="nucleotide sequence ID" value="NZ_KQ235879.1"/>
</dbReference>
<evidence type="ECO:0000256" key="1">
    <source>
        <dbReference type="SAM" id="SignalP"/>
    </source>
</evidence>
<proteinExistence type="predicted"/>
<comment type="caution">
    <text evidence="2">The sequence shown here is derived from an EMBL/GenBank/DDBJ whole genome shotgun (WGS) entry which is preliminary data.</text>
</comment>
<accession>A0A0J9BYQ3</accession>
<name>A0A0J9BYQ3_9FIRM</name>
<evidence type="ECO:0000313" key="2">
    <source>
        <dbReference type="EMBL" id="KMW17918.1"/>
    </source>
</evidence>
<dbReference type="PROSITE" id="PS51257">
    <property type="entry name" value="PROKAR_LIPOPROTEIN"/>
    <property type="match status" value="1"/>
</dbReference>
<dbReference type="GeneID" id="93165585"/>
<dbReference type="EMBL" id="ADLK01000025">
    <property type="protein sequence ID" value="KMW17918.1"/>
    <property type="molecule type" value="Genomic_DNA"/>
</dbReference>
<gene>
    <name evidence="2" type="ORF">HMPREF9470_03399</name>
</gene>